<keyword evidence="2" id="KW-0677">Repeat</keyword>
<evidence type="ECO:0000256" key="5">
    <source>
        <dbReference type="SAM" id="MobiDB-lite"/>
    </source>
</evidence>
<sequence length="180" mass="20829">MGKKNKKTMKEGGGSQFSPATVFVANLPYSFTTSQLEDSFSDVGPIRRCFMVTQKAYDENRNARGGEPKYTNARKLELKKREKRKESPQKHQEMHTNECRRLFLSKDCALNKSTSEPVLNHNIPGRYKAKSQITLAVKQCRKRWSTNSPDFLLTKHQFTRSLSKEKRNFLEQRAAPNKRT</sequence>
<feature type="domain" description="RRM" evidence="6">
    <location>
        <begin position="22"/>
        <end position="54"/>
    </location>
</feature>
<reference evidence="7" key="1">
    <citation type="submission" date="2022-12" db="EMBL/GenBank/DDBJ databases">
        <title>Draft genome assemblies for two species of Escallonia (Escalloniales).</title>
        <authorList>
            <person name="Chanderbali A."/>
            <person name="Dervinis C."/>
            <person name="Anghel I."/>
            <person name="Soltis D."/>
            <person name="Soltis P."/>
            <person name="Zapata F."/>
        </authorList>
    </citation>
    <scope>NUCLEOTIDE SEQUENCE</scope>
    <source>
        <strain evidence="7">UCBG92.1500</strain>
        <tissue evidence="7">Leaf</tissue>
    </source>
</reference>
<keyword evidence="8" id="KW-1185">Reference proteome</keyword>
<dbReference type="Proteomes" id="UP001187471">
    <property type="component" value="Unassembled WGS sequence"/>
</dbReference>
<evidence type="ECO:0000256" key="1">
    <source>
        <dbReference type="ARBA" id="ARBA00004123"/>
    </source>
</evidence>
<dbReference type="GO" id="GO:0003729">
    <property type="term" value="F:mRNA binding"/>
    <property type="evidence" value="ECO:0007669"/>
    <property type="project" value="TreeGrafter"/>
</dbReference>
<gene>
    <name evidence="7" type="ORF">RJ640_017108</name>
</gene>
<protein>
    <recommendedName>
        <fullName evidence="6">RRM domain-containing protein</fullName>
    </recommendedName>
</protein>
<organism evidence="7 8">
    <name type="scientific">Escallonia rubra</name>
    <dbReference type="NCBI Taxonomy" id="112253"/>
    <lineage>
        <taxon>Eukaryota</taxon>
        <taxon>Viridiplantae</taxon>
        <taxon>Streptophyta</taxon>
        <taxon>Embryophyta</taxon>
        <taxon>Tracheophyta</taxon>
        <taxon>Spermatophyta</taxon>
        <taxon>Magnoliopsida</taxon>
        <taxon>eudicotyledons</taxon>
        <taxon>Gunneridae</taxon>
        <taxon>Pentapetalae</taxon>
        <taxon>asterids</taxon>
        <taxon>campanulids</taxon>
        <taxon>Escalloniales</taxon>
        <taxon>Escalloniaceae</taxon>
        <taxon>Escallonia</taxon>
    </lineage>
</organism>
<evidence type="ECO:0000256" key="3">
    <source>
        <dbReference type="ARBA" id="ARBA00022884"/>
    </source>
</evidence>
<evidence type="ECO:0000256" key="2">
    <source>
        <dbReference type="ARBA" id="ARBA00022737"/>
    </source>
</evidence>
<proteinExistence type="predicted"/>
<dbReference type="EMBL" id="JAVXUO010001887">
    <property type="protein sequence ID" value="KAK2978257.1"/>
    <property type="molecule type" value="Genomic_DNA"/>
</dbReference>
<evidence type="ECO:0000313" key="8">
    <source>
        <dbReference type="Proteomes" id="UP001187471"/>
    </source>
</evidence>
<dbReference type="InterPro" id="IPR035979">
    <property type="entry name" value="RBD_domain_sf"/>
</dbReference>
<dbReference type="InterPro" id="IPR051945">
    <property type="entry name" value="RRM_MRD1_RNA_proc_ribogen"/>
</dbReference>
<dbReference type="Pfam" id="PF00076">
    <property type="entry name" value="RRM_1"/>
    <property type="match status" value="1"/>
</dbReference>
<dbReference type="SUPFAM" id="SSF54928">
    <property type="entry name" value="RNA-binding domain, RBD"/>
    <property type="match status" value="1"/>
</dbReference>
<keyword evidence="3" id="KW-0694">RNA-binding</keyword>
<evidence type="ECO:0000256" key="4">
    <source>
        <dbReference type="ARBA" id="ARBA00023242"/>
    </source>
</evidence>
<evidence type="ECO:0000313" key="7">
    <source>
        <dbReference type="EMBL" id="KAK2978257.1"/>
    </source>
</evidence>
<accession>A0AA88UK52</accession>
<feature type="region of interest" description="Disordered" evidence="5">
    <location>
        <begin position="60"/>
        <end position="95"/>
    </location>
</feature>
<dbReference type="GO" id="GO:0005634">
    <property type="term" value="C:nucleus"/>
    <property type="evidence" value="ECO:0007669"/>
    <property type="project" value="UniProtKB-SubCell"/>
</dbReference>
<dbReference type="PANTHER" id="PTHR48039:SF5">
    <property type="entry name" value="RNA-BINDING PROTEIN 28"/>
    <property type="match status" value="1"/>
</dbReference>
<dbReference type="InterPro" id="IPR012677">
    <property type="entry name" value="Nucleotide-bd_a/b_plait_sf"/>
</dbReference>
<dbReference type="PANTHER" id="PTHR48039">
    <property type="entry name" value="RNA-BINDING MOTIF PROTEIN 14B"/>
    <property type="match status" value="1"/>
</dbReference>
<evidence type="ECO:0000259" key="6">
    <source>
        <dbReference type="Pfam" id="PF00076"/>
    </source>
</evidence>
<name>A0AA88UK52_9ASTE</name>
<keyword evidence="4" id="KW-0539">Nucleus</keyword>
<dbReference type="InterPro" id="IPR000504">
    <property type="entry name" value="RRM_dom"/>
</dbReference>
<comment type="caution">
    <text evidence="7">The sequence shown here is derived from an EMBL/GenBank/DDBJ whole genome shotgun (WGS) entry which is preliminary data.</text>
</comment>
<dbReference type="Gene3D" id="3.30.70.330">
    <property type="match status" value="1"/>
</dbReference>
<comment type="subcellular location">
    <subcellularLocation>
        <location evidence="1">Nucleus</location>
    </subcellularLocation>
</comment>
<dbReference type="AlphaFoldDB" id="A0AA88UK52"/>
<feature type="compositionally biased region" description="Basic and acidic residues" evidence="5">
    <location>
        <begin position="74"/>
        <end position="95"/>
    </location>
</feature>